<keyword evidence="2" id="KW-1185">Reference proteome</keyword>
<dbReference type="AlphaFoldDB" id="A0A846RH45"/>
<sequence length="35" mass="3645">MSVFDGLKGKAGELKDRATGLTGRTVDSTGSDRFA</sequence>
<reference evidence="1 2" key="1">
    <citation type="submission" date="2020-03" db="EMBL/GenBank/DDBJ databases">
        <title>Sequencing the genomes of 1000 actinobacteria strains.</title>
        <authorList>
            <person name="Klenk H.-P."/>
        </authorList>
    </citation>
    <scope>NUCLEOTIDE SEQUENCE [LARGE SCALE GENOMIC DNA]</scope>
    <source>
        <strain evidence="1 2">DSM 16403</strain>
    </source>
</reference>
<evidence type="ECO:0000313" key="1">
    <source>
        <dbReference type="EMBL" id="NJC22473.1"/>
    </source>
</evidence>
<gene>
    <name evidence="1" type="ORF">BJ994_001549</name>
</gene>
<name>A0A846RH45_9MICC</name>
<evidence type="ECO:0000313" key="2">
    <source>
        <dbReference type="Proteomes" id="UP000547458"/>
    </source>
</evidence>
<accession>A0A846RH45</accession>
<proteinExistence type="predicted"/>
<protein>
    <submittedName>
        <fullName evidence="1">Uncharacterized protein</fullName>
    </submittedName>
</protein>
<organism evidence="1 2">
    <name type="scientific">Arthrobacter pigmenti</name>
    <dbReference type="NCBI Taxonomy" id="271432"/>
    <lineage>
        <taxon>Bacteria</taxon>
        <taxon>Bacillati</taxon>
        <taxon>Actinomycetota</taxon>
        <taxon>Actinomycetes</taxon>
        <taxon>Micrococcales</taxon>
        <taxon>Micrococcaceae</taxon>
        <taxon>Arthrobacter</taxon>
    </lineage>
</organism>
<comment type="caution">
    <text evidence="1">The sequence shown here is derived from an EMBL/GenBank/DDBJ whole genome shotgun (WGS) entry which is preliminary data.</text>
</comment>
<dbReference type="Proteomes" id="UP000547458">
    <property type="component" value="Unassembled WGS sequence"/>
</dbReference>
<dbReference type="EMBL" id="JAATJL010000001">
    <property type="protein sequence ID" value="NJC22473.1"/>
    <property type="molecule type" value="Genomic_DNA"/>
</dbReference>